<dbReference type="Proteomes" id="UP000789920">
    <property type="component" value="Unassembled WGS sequence"/>
</dbReference>
<keyword evidence="2" id="KW-1185">Reference proteome</keyword>
<feature type="non-terminal residue" evidence="1">
    <location>
        <position position="64"/>
    </location>
</feature>
<proteinExistence type="predicted"/>
<protein>
    <submittedName>
        <fullName evidence="1">18336_t:CDS:1</fullName>
    </submittedName>
</protein>
<accession>A0ACA9SA15</accession>
<feature type="non-terminal residue" evidence="1">
    <location>
        <position position="1"/>
    </location>
</feature>
<comment type="caution">
    <text evidence="1">The sequence shown here is derived from an EMBL/GenBank/DDBJ whole genome shotgun (WGS) entry which is preliminary data.</text>
</comment>
<evidence type="ECO:0000313" key="2">
    <source>
        <dbReference type="Proteomes" id="UP000789920"/>
    </source>
</evidence>
<gene>
    <name evidence="1" type="ORF">RPERSI_LOCUS28149</name>
</gene>
<name>A0ACA9SA15_9GLOM</name>
<dbReference type="EMBL" id="CAJVQC010101483">
    <property type="protein sequence ID" value="CAG8831461.1"/>
    <property type="molecule type" value="Genomic_DNA"/>
</dbReference>
<reference evidence="1" key="1">
    <citation type="submission" date="2021-06" db="EMBL/GenBank/DDBJ databases">
        <authorList>
            <person name="Kallberg Y."/>
            <person name="Tangrot J."/>
            <person name="Rosling A."/>
        </authorList>
    </citation>
    <scope>NUCLEOTIDE SEQUENCE</scope>
    <source>
        <strain evidence="1">MA461A</strain>
    </source>
</reference>
<sequence length="64" mass="7486">NHSRKREVTPKEEKSLQLERKEEEDLPKESIPEGEDPPKGRYFGGYFSGEDTPKEIKKTTPRKQ</sequence>
<evidence type="ECO:0000313" key="1">
    <source>
        <dbReference type="EMBL" id="CAG8831461.1"/>
    </source>
</evidence>
<organism evidence="1 2">
    <name type="scientific">Racocetra persica</name>
    <dbReference type="NCBI Taxonomy" id="160502"/>
    <lineage>
        <taxon>Eukaryota</taxon>
        <taxon>Fungi</taxon>
        <taxon>Fungi incertae sedis</taxon>
        <taxon>Mucoromycota</taxon>
        <taxon>Glomeromycotina</taxon>
        <taxon>Glomeromycetes</taxon>
        <taxon>Diversisporales</taxon>
        <taxon>Gigasporaceae</taxon>
        <taxon>Racocetra</taxon>
    </lineage>
</organism>